<organism evidence="2 3">
    <name type="scientific">Bifidobacterium cuniculi</name>
    <dbReference type="NCBI Taxonomy" id="1688"/>
    <lineage>
        <taxon>Bacteria</taxon>
        <taxon>Bacillati</taxon>
        <taxon>Actinomycetota</taxon>
        <taxon>Actinomycetes</taxon>
        <taxon>Bifidobacteriales</taxon>
        <taxon>Bifidobacteriaceae</taxon>
        <taxon>Bifidobacterium</taxon>
    </lineage>
</organism>
<dbReference type="EMBL" id="JGYV01000011">
    <property type="protein sequence ID" value="KFI62033.1"/>
    <property type="molecule type" value="Genomic_DNA"/>
</dbReference>
<dbReference type="GO" id="GO:0016740">
    <property type="term" value="F:transferase activity"/>
    <property type="evidence" value="ECO:0007669"/>
    <property type="project" value="UniProtKB-KW"/>
</dbReference>
<sequence length="229" mass="25814">MDKQDAKALIDRAREELKGAKRVLIGAGAGLNYGGERFRRHMHAFIERYGMTDMYSAGFYPFADDADRWAYWAHHATVNNLGQPVLPLYEELYAWAKDRDCFVITTNADGQFLKAGFSPDRLFTPQGDYAHIQCANGYDVREIFASIKEDTGHGERTRISDPSLIPMCPTCGGPMAMHLRVDGDFVQDDDWYAAQRRYFEFAQGIADHPTVLLIIRRPGSAGPSSGWPR</sequence>
<proteinExistence type="predicted"/>
<gene>
    <name evidence="2" type="ORF">BCUN_1348</name>
</gene>
<name>A0A087ATD3_9BIFI</name>
<dbReference type="AlphaFoldDB" id="A0A087ATD3"/>
<dbReference type="Gene3D" id="3.40.50.1220">
    <property type="entry name" value="TPP-binding domain"/>
    <property type="match status" value="1"/>
</dbReference>
<evidence type="ECO:0000313" key="2">
    <source>
        <dbReference type="EMBL" id="KFI62033.1"/>
    </source>
</evidence>
<evidence type="ECO:0000313" key="3">
    <source>
        <dbReference type="Proteomes" id="UP000029067"/>
    </source>
</evidence>
<keyword evidence="1" id="KW-0808">Transferase</keyword>
<dbReference type="eggNOG" id="COG0846">
    <property type="taxonomic scope" value="Bacteria"/>
</dbReference>
<dbReference type="Gene3D" id="3.30.1600.10">
    <property type="entry name" value="SIR2/SIRT2 'Small Domain"/>
    <property type="match status" value="1"/>
</dbReference>
<dbReference type="RefSeq" id="WP_051920902.1">
    <property type="nucleotide sequence ID" value="NZ_JGYV01000011.1"/>
</dbReference>
<comment type="caution">
    <text evidence="2">The sequence shown here is derived from an EMBL/GenBank/DDBJ whole genome shotgun (WGS) entry which is preliminary data.</text>
</comment>
<protein>
    <submittedName>
        <fullName evidence="2">SIR2 family protein</fullName>
    </submittedName>
</protein>
<dbReference type="Proteomes" id="UP000029067">
    <property type="component" value="Unassembled WGS sequence"/>
</dbReference>
<keyword evidence="3" id="KW-1185">Reference proteome</keyword>
<dbReference type="InterPro" id="IPR026591">
    <property type="entry name" value="Sirtuin_cat_small_dom_sf"/>
</dbReference>
<dbReference type="OrthoDB" id="3192862at2"/>
<dbReference type="STRING" id="1688.BCUN_1348"/>
<evidence type="ECO:0000256" key="1">
    <source>
        <dbReference type="ARBA" id="ARBA00022679"/>
    </source>
</evidence>
<dbReference type="InterPro" id="IPR029035">
    <property type="entry name" value="DHS-like_NAD/FAD-binding_dom"/>
</dbReference>
<accession>A0A087ATD3</accession>
<reference evidence="2 3" key="1">
    <citation type="submission" date="2014-03" db="EMBL/GenBank/DDBJ databases">
        <title>Genomics of Bifidobacteria.</title>
        <authorList>
            <person name="Ventura M."/>
            <person name="Milani C."/>
            <person name="Lugli G.A."/>
        </authorList>
    </citation>
    <scope>NUCLEOTIDE SEQUENCE [LARGE SCALE GENOMIC DNA]</scope>
    <source>
        <strain evidence="2 3">LMG 10738</strain>
    </source>
</reference>
<dbReference type="SUPFAM" id="SSF52467">
    <property type="entry name" value="DHS-like NAD/FAD-binding domain"/>
    <property type="match status" value="1"/>
</dbReference>